<keyword evidence="9" id="KW-1185">Reference proteome</keyword>
<dbReference type="EMBL" id="OBMI01000002">
    <property type="protein sequence ID" value="SOB86453.1"/>
    <property type="molecule type" value="Genomic_DNA"/>
</dbReference>
<feature type="transmembrane region" description="Helical" evidence="7">
    <location>
        <begin position="227"/>
        <end position="246"/>
    </location>
</feature>
<name>A0A285QX02_9SPHN</name>
<gene>
    <name evidence="8" type="ORF">SAMN06297144_1558</name>
</gene>
<dbReference type="GO" id="GO:0005886">
    <property type="term" value="C:plasma membrane"/>
    <property type="evidence" value="ECO:0007669"/>
    <property type="project" value="UniProtKB-SubCell"/>
</dbReference>
<evidence type="ECO:0000256" key="4">
    <source>
        <dbReference type="ARBA" id="ARBA00022692"/>
    </source>
</evidence>
<dbReference type="Pfam" id="PF01311">
    <property type="entry name" value="Bac_export_1"/>
    <property type="match status" value="1"/>
</dbReference>
<feature type="transmembrane region" description="Helical" evidence="7">
    <location>
        <begin position="79"/>
        <end position="102"/>
    </location>
</feature>
<evidence type="ECO:0000256" key="5">
    <source>
        <dbReference type="ARBA" id="ARBA00022989"/>
    </source>
</evidence>
<feature type="transmembrane region" description="Helical" evidence="7">
    <location>
        <begin position="188"/>
        <end position="206"/>
    </location>
</feature>
<dbReference type="InterPro" id="IPR002010">
    <property type="entry name" value="T3SS_IM_R"/>
</dbReference>
<evidence type="ECO:0000313" key="8">
    <source>
        <dbReference type="EMBL" id="SOB86453.1"/>
    </source>
</evidence>
<dbReference type="Proteomes" id="UP000219494">
    <property type="component" value="Unassembled WGS sequence"/>
</dbReference>
<comment type="subcellular location">
    <subcellularLocation>
        <location evidence="1 7">Cell membrane</location>
        <topology evidence="1 7">Multi-pass membrane protein</topology>
    </subcellularLocation>
</comment>
<dbReference type="OrthoDB" id="9807748at2"/>
<dbReference type="PANTHER" id="PTHR30065">
    <property type="entry name" value="FLAGELLAR BIOSYNTHETIC PROTEIN FLIR"/>
    <property type="match status" value="1"/>
</dbReference>
<evidence type="ECO:0000256" key="3">
    <source>
        <dbReference type="ARBA" id="ARBA00022475"/>
    </source>
</evidence>
<feature type="transmembrane region" description="Helical" evidence="7">
    <location>
        <begin position="20"/>
        <end position="39"/>
    </location>
</feature>
<dbReference type="InterPro" id="IPR006304">
    <property type="entry name" value="T3SS_SpaR/YscT"/>
</dbReference>
<keyword evidence="6 7" id="KW-0472">Membrane</keyword>
<dbReference type="PRINTS" id="PR00953">
    <property type="entry name" value="TYPE3IMRPROT"/>
</dbReference>
<evidence type="ECO:0000256" key="1">
    <source>
        <dbReference type="ARBA" id="ARBA00004651"/>
    </source>
</evidence>
<keyword evidence="5 7" id="KW-1133">Transmembrane helix</keyword>
<dbReference type="NCBIfam" id="TIGR01401">
    <property type="entry name" value="fliR_like_III"/>
    <property type="match status" value="1"/>
</dbReference>
<proteinExistence type="inferred from homology"/>
<evidence type="ECO:0000256" key="6">
    <source>
        <dbReference type="ARBA" id="ARBA00023136"/>
    </source>
</evidence>
<evidence type="ECO:0000313" key="9">
    <source>
        <dbReference type="Proteomes" id="UP000219494"/>
    </source>
</evidence>
<evidence type="ECO:0000256" key="7">
    <source>
        <dbReference type="RuleBase" id="RU362072"/>
    </source>
</evidence>
<feature type="transmembrane region" description="Helical" evidence="7">
    <location>
        <begin position="51"/>
        <end position="67"/>
    </location>
</feature>
<evidence type="ECO:0000256" key="2">
    <source>
        <dbReference type="ARBA" id="ARBA00009772"/>
    </source>
</evidence>
<dbReference type="PANTHER" id="PTHR30065:SF1">
    <property type="entry name" value="SURFACE PRESENTATION OF ANTIGENS PROTEIN SPAR"/>
    <property type="match status" value="1"/>
</dbReference>
<sequence length="277" mass="29562">MSTAATTGLIDIAPWTEQVLTVGVAAARFAFAFVMVPIFSPQVMPATVRNSIIIAFGLIALSMPLGFRPGELAASDWLWLFAKEIIAGVTIGFFFGTVIWAMGAAGEIIDTKVGATIGQLVDPLSGMQESITATLLSRLAQILFVSAGGITLLVGTIMLSYTVWPLGPGGMRFDAQAVRLFEGEFGRMFTLAFIFSAPVILVLYVIDLGMGLLNRFAQQFNVFSLSMPIKAAAATAVILMLLPFLADAVLRDIGSRRDVADAVLEQVGRPQAEEAPR</sequence>
<feature type="transmembrane region" description="Helical" evidence="7">
    <location>
        <begin position="142"/>
        <end position="164"/>
    </location>
</feature>
<reference evidence="8 9" key="1">
    <citation type="submission" date="2017-07" db="EMBL/GenBank/DDBJ databases">
        <authorList>
            <person name="Sun Z.S."/>
            <person name="Albrecht U."/>
            <person name="Echele G."/>
            <person name="Lee C.C."/>
        </authorList>
    </citation>
    <scope>NUCLEOTIDE SEQUENCE [LARGE SCALE GENOMIC DNA]</scope>
    <source>
        <strain evidence="8 9">CGMCC 1.12672</strain>
    </source>
</reference>
<organism evidence="8 9">
    <name type="scientific">Sphingomonas guangdongensis</name>
    <dbReference type="NCBI Taxonomy" id="1141890"/>
    <lineage>
        <taxon>Bacteria</taxon>
        <taxon>Pseudomonadati</taxon>
        <taxon>Pseudomonadota</taxon>
        <taxon>Alphaproteobacteria</taxon>
        <taxon>Sphingomonadales</taxon>
        <taxon>Sphingomonadaceae</taxon>
        <taxon>Sphingomonas</taxon>
    </lineage>
</organism>
<accession>A0A285QX02</accession>
<dbReference type="GO" id="GO:0006605">
    <property type="term" value="P:protein targeting"/>
    <property type="evidence" value="ECO:0007669"/>
    <property type="project" value="UniProtKB-UniRule"/>
</dbReference>
<protein>
    <submittedName>
        <fullName evidence="8">Type III secretion protein T</fullName>
    </submittedName>
</protein>
<comment type="similarity">
    <text evidence="2 7">Belongs to the FliR/MopE/SpaR family.</text>
</comment>
<dbReference type="RefSeq" id="WP_097063479.1">
    <property type="nucleotide sequence ID" value="NZ_OBMI01000002.1"/>
</dbReference>
<keyword evidence="3 7" id="KW-1003">Cell membrane</keyword>
<dbReference type="AlphaFoldDB" id="A0A285QX02"/>
<keyword evidence="4 7" id="KW-0812">Transmembrane</keyword>